<feature type="domain" description="Aminoacyl-tRNA synthetase class Ia" evidence="7">
    <location>
        <begin position="87"/>
        <end position="382"/>
    </location>
</feature>
<dbReference type="FunFam" id="3.90.740.10:FF:000009">
    <property type="entry name" value="Isoleucyl-tRNA synthetase 2, mitochondrial"/>
    <property type="match status" value="1"/>
</dbReference>
<keyword evidence="6" id="KW-0030">Aminoacyl-tRNA synthetase</keyword>
<keyword evidence="9" id="KW-1185">Reference proteome</keyword>
<evidence type="ECO:0000256" key="6">
    <source>
        <dbReference type="ARBA" id="ARBA00023146"/>
    </source>
</evidence>
<dbReference type="SUPFAM" id="SSF50677">
    <property type="entry name" value="ValRS/IleRS/LeuRS editing domain"/>
    <property type="match status" value="1"/>
</dbReference>
<keyword evidence="3" id="KW-0547">Nucleotide-binding</keyword>
<gene>
    <name evidence="8" type="ORF">Celaphus_00010817</name>
</gene>
<protein>
    <submittedName>
        <fullName evidence="8">IARS2</fullName>
    </submittedName>
</protein>
<keyword evidence="2" id="KW-0436">Ligase</keyword>
<dbReference type="GO" id="GO:0006428">
    <property type="term" value="P:isoleucyl-tRNA aminoacylation"/>
    <property type="evidence" value="ECO:0007669"/>
    <property type="project" value="TreeGrafter"/>
</dbReference>
<evidence type="ECO:0000259" key="7">
    <source>
        <dbReference type="Pfam" id="PF00133"/>
    </source>
</evidence>
<dbReference type="Gene3D" id="3.40.50.620">
    <property type="entry name" value="HUPs"/>
    <property type="match status" value="1"/>
</dbReference>
<dbReference type="OrthoDB" id="10264412at2759"/>
<comment type="similarity">
    <text evidence="1">Belongs to the class-I aminoacyl-tRNA synthetase family.</text>
</comment>
<dbReference type="GO" id="GO:0032543">
    <property type="term" value="P:mitochondrial translation"/>
    <property type="evidence" value="ECO:0007669"/>
    <property type="project" value="TreeGrafter"/>
</dbReference>
<evidence type="ECO:0000313" key="9">
    <source>
        <dbReference type="Proteomes" id="UP000242450"/>
    </source>
</evidence>
<dbReference type="GO" id="GO:0005524">
    <property type="term" value="F:ATP binding"/>
    <property type="evidence" value="ECO:0007669"/>
    <property type="project" value="UniProtKB-KW"/>
</dbReference>
<dbReference type="InterPro" id="IPR050081">
    <property type="entry name" value="Ile-tRNA_ligase"/>
</dbReference>
<keyword evidence="5" id="KW-0648">Protein biosynthesis</keyword>
<dbReference type="InterPro" id="IPR009008">
    <property type="entry name" value="Val/Leu/Ile-tRNA-synth_edit"/>
</dbReference>
<dbReference type="EMBL" id="MKHE01000014">
    <property type="protein sequence ID" value="OWK08518.1"/>
    <property type="molecule type" value="Genomic_DNA"/>
</dbReference>
<evidence type="ECO:0000256" key="5">
    <source>
        <dbReference type="ARBA" id="ARBA00022917"/>
    </source>
</evidence>
<keyword evidence="4" id="KW-0067">ATP-binding</keyword>
<evidence type="ECO:0000256" key="1">
    <source>
        <dbReference type="ARBA" id="ARBA00005594"/>
    </source>
</evidence>
<dbReference type="PANTHER" id="PTHR42765:SF1">
    <property type="entry name" value="ISOLEUCINE--TRNA LIGASE, MITOCHONDRIAL"/>
    <property type="match status" value="1"/>
</dbReference>
<proteinExistence type="inferred from homology"/>
<dbReference type="InterPro" id="IPR014729">
    <property type="entry name" value="Rossmann-like_a/b/a_fold"/>
</dbReference>
<accession>A0A212CR93</accession>
<dbReference type="SUPFAM" id="SSF52374">
    <property type="entry name" value="Nucleotidylyl transferase"/>
    <property type="match status" value="1"/>
</dbReference>
<evidence type="ECO:0000256" key="2">
    <source>
        <dbReference type="ARBA" id="ARBA00022598"/>
    </source>
</evidence>
<comment type="caution">
    <text evidence="8">The sequence shown here is derived from an EMBL/GenBank/DDBJ whole genome shotgun (WGS) entry which is preliminary data.</text>
</comment>
<reference evidence="8 9" key="1">
    <citation type="journal article" date="2018" name="Mol. Genet. Genomics">
        <title>The red deer Cervus elaphus genome CerEla1.0: sequencing, annotating, genes, and chromosomes.</title>
        <authorList>
            <person name="Bana N.A."/>
            <person name="Nyiri A."/>
            <person name="Nagy J."/>
            <person name="Frank K."/>
            <person name="Nagy T."/>
            <person name="Steger V."/>
            <person name="Schiller M."/>
            <person name="Lakatos P."/>
            <person name="Sugar L."/>
            <person name="Horn P."/>
            <person name="Barta E."/>
            <person name="Orosz L."/>
        </authorList>
    </citation>
    <scope>NUCLEOTIDE SEQUENCE [LARGE SCALE GENOMIC DNA]</scope>
    <source>
        <strain evidence="8">Hungarian</strain>
    </source>
</reference>
<sequence length="384" mass="43277">MRWGLRPRGPGAAALAAAWNLWVPPRFPCRPRWRGTTGSLLVRSVTGASNQPQNSSNGSYRDTVLLPQTSFPMKLLGRQQPDTELEIQQILKDIANRYHMMRGSKIHFVPGWDCHGLPIEMKVLSELGGKAQNLSAMEIREKARSFAKAANEKQKLAFIRWGIMADWNNCYYTFDGRYEARQLKIFYQMYDKGLIYRSYKPVFWSPSSRTALAEAELEYNPEHVSRSVYVKFPLLKPSPKLASLLGVDLENGTCAHPLISERESPLLPANHVTMMKGTGLVHTAPAHGMEDYSVASQHNLSTDCLVNEDGVFTDAAGPELQNKAVLKEGTDAVIMMLQAAKNLLKEEKLVHSYPYDWRTKKPVVIRASKQWFVNITDIKTTAKV</sequence>
<evidence type="ECO:0000313" key="8">
    <source>
        <dbReference type="EMBL" id="OWK08518.1"/>
    </source>
</evidence>
<dbReference type="GO" id="GO:0005739">
    <property type="term" value="C:mitochondrion"/>
    <property type="evidence" value="ECO:0007669"/>
    <property type="project" value="TreeGrafter"/>
</dbReference>
<dbReference type="GO" id="GO:0002161">
    <property type="term" value="F:aminoacyl-tRNA deacylase activity"/>
    <property type="evidence" value="ECO:0007669"/>
    <property type="project" value="InterPro"/>
</dbReference>
<dbReference type="PANTHER" id="PTHR42765">
    <property type="entry name" value="SOLEUCYL-TRNA SYNTHETASE"/>
    <property type="match status" value="1"/>
</dbReference>
<dbReference type="Gene3D" id="3.90.740.10">
    <property type="entry name" value="Valyl/Leucyl/Isoleucyl-tRNA synthetase, editing domain"/>
    <property type="match status" value="1"/>
</dbReference>
<organism evidence="8 9">
    <name type="scientific">Cervus elaphus hippelaphus</name>
    <name type="common">European red deer</name>
    <dbReference type="NCBI Taxonomy" id="46360"/>
    <lineage>
        <taxon>Eukaryota</taxon>
        <taxon>Metazoa</taxon>
        <taxon>Chordata</taxon>
        <taxon>Craniata</taxon>
        <taxon>Vertebrata</taxon>
        <taxon>Euteleostomi</taxon>
        <taxon>Mammalia</taxon>
        <taxon>Eutheria</taxon>
        <taxon>Laurasiatheria</taxon>
        <taxon>Artiodactyla</taxon>
        <taxon>Ruminantia</taxon>
        <taxon>Pecora</taxon>
        <taxon>Cervidae</taxon>
        <taxon>Cervinae</taxon>
        <taxon>Cervus</taxon>
    </lineage>
</organism>
<dbReference type="Pfam" id="PF00133">
    <property type="entry name" value="tRNA-synt_1"/>
    <property type="match status" value="1"/>
</dbReference>
<dbReference type="Proteomes" id="UP000242450">
    <property type="component" value="Chromosome 14"/>
</dbReference>
<evidence type="ECO:0000256" key="3">
    <source>
        <dbReference type="ARBA" id="ARBA00022741"/>
    </source>
</evidence>
<evidence type="ECO:0000256" key="4">
    <source>
        <dbReference type="ARBA" id="ARBA00022840"/>
    </source>
</evidence>
<dbReference type="GO" id="GO:0004822">
    <property type="term" value="F:isoleucine-tRNA ligase activity"/>
    <property type="evidence" value="ECO:0007669"/>
    <property type="project" value="TreeGrafter"/>
</dbReference>
<dbReference type="AlphaFoldDB" id="A0A212CR93"/>
<dbReference type="InterPro" id="IPR002300">
    <property type="entry name" value="aa-tRNA-synth_Ia"/>
</dbReference>
<name>A0A212CR93_CEREH</name>